<accession>A0A2M4DPK1</accession>
<dbReference type="AlphaFoldDB" id="A0A2M4DPK1"/>
<dbReference type="EMBL" id="GGFL01015271">
    <property type="protein sequence ID" value="MBW79449.1"/>
    <property type="molecule type" value="Transcribed_RNA"/>
</dbReference>
<evidence type="ECO:0000313" key="1">
    <source>
        <dbReference type="EMBL" id="MBW79449.1"/>
    </source>
</evidence>
<proteinExistence type="predicted"/>
<name>A0A2M4DPK1_ANODA</name>
<protein>
    <submittedName>
        <fullName evidence="1">Putative secreted protein</fullName>
    </submittedName>
</protein>
<reference evidence="1" key="1">
    <citation type="submission" date="2018-01" db="EMBL/GenBank/DDBJ databases">
        <title>An insight into the sialome of Amazonian anophelines.</title>
        <authorList>
            <person name="Ribeiro J.M."/>
            <person name="Scarpassa V."/>
            <person name="Calvo E."/>
        </authorList>
    </citation>
    <scope>NUCLEOTIDE SEQUENCE</scope>
</reference>
<sequence length="68" mass="7559">MPMQLPITVPLLKLAPGVGWLEIWVKFVQSIPRVCGGRSLRRNPESCFVVGFPRNGPWLALLILSCTV</sequence>
<organism evidence="1">
    <name type="scientific">Anopheles darlingi</name>
    <name type="common">Mosquito</name>
    <dbReference type="NCBI Taxonomy" id="43151"/>
    <lineage>
        <taxon>Eukaryota</taxon>
        <taxon>Metazoa</taxon>
        <taxon>Ecdysozoa</taxon>
        <taxon>Arthropoda</taxon>
        <taxon>Hexapoda</taxon>
        <taxon>Insecta</taxon>
        <taxon>Pterygota</taxon>
        <taxon>Neoptera</taxon>
        <taxon>Endopterygota</taxon>
        <taxon>Diptera</taxon>
        <taxon>Nematocera</taxon>
        <taxon>Culicoidea</taxon>
        <taxon>Culicidae</taxon>
        <taxon>Anophelinae</taxon>
        <taxon>Anopheles</taxon>
    </lineage>
</organism>